<evidence type="ECO:0000313" key="7">
    <source>
        <dbReference type="EMBL" id="KKL46330.1"/>
    </source>
</evidence>
<evidence type="ECO:0000256" key="3">
    <source>
        <dbReference type="SAM" id="MobiDB-lite"/>
    </source>
</evidence>
<feature type="region of interest" description="Disordered" evidence="3">
    <location>
        <begin position="459"/>
        <end position="499"/>
    </location>
</feature>
<evidence type="ECO:0008006" key="8">
    <source>
        <dbReference type="Google" id="ProtNLM"/>
    </source>
</evidence>
<feature type="domain" description="HAMP" evidence="6">
    <location>
        <begin position="150"/>
        <end position="202"/>
    </location>
</feature>
<dbReference type="PANTHER" id="PTHR43531">
    <property type="entry name" value="PROTEIN ICFG"/>
    <property type="match status" value="1"/>
</dbReference>
<dbReference type="Pfam" id="PF18947">
    <property type="entry name" value="HAMP_2"/>
    <property type="match status" value="1"/>
</dbReference>
<dbReference type="GO" id="GO:0004888">
    <property type="term" value="F:transmembrane signaling receptor activity"/>
    <property type="evidence" value="ECO:0007669"/>
    <property type="project" value="InterPro"/>
</dbReference>
<dbReference type="GO" id="GO:0005886">
    <property type="term" value="C:plasma membrane"/>
    <property type="evidence" value="ECO:0007669"/>
    <property type="project" value="TreeGrafter"/>
</dbReference>
<dbReference type="PANTHER" id="PTHR43531:SF14">
    <property type="entry name" value="METHYL-ACCEPTING CHEMOTAXIS PROTEIN I-RELATED"/>
    <property type="match status" value="1"/>
</dbReference>
<comment type="caution">
    <text evidence="7">The sequence shown here is derived from an EMBL/GenBank/DDBJ whole genome shotgun (WGS) entry which is preliminary data.</text>
</comment>
<dbReference type="AlphaFoldDB" id="A0A0F9EN41"/>
<dbReference type="InterPro" id="IPR004089">
    <property type="entry name" value="MCPsignal_dom"/>
</dbReference>
<feature type="non-terminal residue" evidence="7">
    <location>
        <position position="1"/>
    </location>
</feature>
<dbReference type="EMBL" id="LAZR01034071">
    <property type="protein sequence ID" value="KKL46330.1"/>
    <property type="molecule type" value="Genomic_DNA"/>
</dbReference>
<feature type="compositionally biased region" description="Basic residues" evidence="3">
    <location>
        <begin position="463"/>
        <end position="484"/>
    </location>
</feature>
<dbReference type="GO" id="GO:0007165">
    <property type="term" value="P:signal transduction"/>
    <property type="evidence" value="ECO:0007669"/>
    <property type="project" value="InterPro"/>
</dbReference>
<dbReference type="SMART" id="SM00283">
    <property type="entry name" value="MA"/>
    <property type="match status" value="1"/>
</dbReference>
<dbReference type="InterPro" id="IPR000727">
    <property type="entry name" value="T_SNARE_dom"/>
</dbReference>
<evidence type="ECO:0000259" key="6">
    <source>
        <dbReference type="PROSITE" id="PS50885"/>
    </source>
</evidence>
<comment type="similarity">
    <text evidence="2">Belongs to the methyl-accepting chemotaxis (MCP) protein family.</text>
</comment>
<name>A0A0F9EN41_9ZZZZ</name>
<sequence>ATNLMMCNEKMEVVYVNPALQETFKKYAVEFRQAFPGFDPENSPNIDTFYKDPANQRGVLMDGSRLPVKDDIKVMDLEFSLNANMVTGPKGEYLGNMIEWTDVTQERDAERQIRQLVEGAAMGEFSTRIDTATYGGFFKQLVNLLNELRSTSERGLLDVAGVIKQLADGDLTGEVDAEYHGLFGQLKDDVNGTVENLRSMVEQISDGAFNISTSASEISQGNADLSQRTEEQASSLEETASSMEQMTSAVRSSADNARQANQLASGAREQAEAGGVVVAEAVEAMAAINSSSKQIAEIIGVIDEIAFQTNLLALNAAVEAARAGEQGRGFAVVASEVRNLAQRSAEAAKEIKSLIKDSAEKVDDGSRLVGDSGQTLEEIVTAVKKVSDIIAEMAAASQEQSAGIEQVNKAITQLDEVTQQNAALVEQAAASSEAMDEQASGLSDLVGNFHMGDEQEVVEIKRKPARRAPRAKASRPPVRTRKPAARISTSEESEEWEEF</sequence>
<evidence type="ECO:0000259" key="5">
    <source>
        <dbReference type="PROSITE" id="PS50192"/>
    </source>
</evidence>
<proteinExistence type="inferred from homology"/>
<dbReference type="GO" id="GO:0006935">
    <property type="term" value="P:chemotaxis"/>
    <property type="evidence" value="ECO:0007669"/>
    <property type="project" value="InterPro"/>
</dbReference>
<accession>A0A0F9EN41</accession>
<dbReference type="PROSITE" id="PS50885">
    <property type="entry name" value="HAMP"/>
    <property type="match status" value="1"/>
</dbReference>
<dbReference type="InterPro" id="IPR051310">
    <property type="entry name" value="MCP_chemotaxis"/>
</dbReference>
<organism evidence="7">
    <name type="scientific">marine sediment metagenome</name>
    <dbReference type="NCBI Taxonomy" id="412755"/>
    <lineage>
        <taxon>unclassified sequences</taxon>
        <taxon>metagenomes</taxon>
        <taxon>ecological metagenomes</taxon>
    </lineage>
</organism>
<dbReference type="InterPro" id="IPR003660">
    <property type="entry name" value="HAMP_dom"/>
</dbReference>
<feature type="domain" description="T-SNARE coiled-coil homology" evidence="5">
    <location>
        <begin position="198"/>
        <end position="260"/>
    </location>
</feature>
<evidence type="ECO:0000259" key="4">
    <source>
        <dbReference type="PROSITE" id="PS50111"/>
    </source>
</evidence>
<dbReference type="Gene3D" id="3.30.450.20">
    <property type="entry name" value="PAS domain"/>
    <property type="match status" value="1"/>
</dbReference>
<evidence type="ECO:0000256" key="1">
    <source>
        <dbReference type="ARBA" id="ARBA00022481"/>
    </source>
</evidence>
<dbReference type="PROSITE" id="PS50192">
    <property type="entry name" value="T_SNARE"/>
    <property type="match status" value="1"/>
</dbReference>
<dbReference type="FunFam" id="1.10.287.950:FF:000001">
    <property type="entry name" value="Methyl-accepting chemotaxis sensory transducer"/>
    <property type="match status" value="1"/>
</dbReference>
<dbReference type="PRINTS" id="PR00260">
    <property type="entry name" value="CHEMTRNSDUCR"/>
</dbReference>
<feature type="compositionally biased region" description="Polar residues" evidence="3">
    <location>
        <begin position="219"/>
        <end position="264"/>
    </location>
</feature>
<reference evidence="7" key="1">
    <citation type="journal article" date="2015" name="Nature">
        <title>Complex archaea that bridge the gap between prokaryotes and eukaryotes.</title>
        <authorList>
            <person name="Spang A."/>
            <person name="Saw J.H."/>
            <person name="Jorgensen S.L."/>
            <person name="Zaremba-Niedzwiedzka K."/>
            <person name="Martijn J."/>
            <person name="Lind A.E."/>
            <person name="van Eijk R."/>
            <person name="Schleper C."/>
            <person name="Guy L."/>
            <person name="Ettema T.J."/>
        </authorList>
    </citation>
    <scope>NUCLEOTIDE SEQUENCE</scope>
</reference>
<gene>
    <name evidence="7" type="ORF">LCGC14_2346650</name>
</gene>
<keyword evidence="1" id="KW-0488">Methylation</keyword>
<dbReference type="Gene3D" id="1.10.287.950">
    <property type="entry name" value="Methyl-accepting chemotaxis protein"/>
    <property type="match status" value="1"/>
</dbReference>
<evidence type="ECO:0000256" key="2">
    <source>
        <dbReference type="ARBA" id="ARBA00029447"/>
    </source>
</evidence>
<feature type="region of interest" description="Disordered" evidence="3">
    <location>
        <begin position="219"/>
        <end position="266"/>
    </location>
</feature>
<dbReference type="PROSITE" id="PS50111">
    <property type="entry name" value="CHEMOTAXIS_TRANSDUC_2"/>
    <property type="match status" value="1"/>
</dbReference>
<dbReference type="Pfam" id="PF00015">
    <property type="entry name" value="MCPsignal"/>
    <property type="match status" value="1"/>
</dbReference>
<feature type="domain" description="Methyl-accepting transducer" evidence="4">
    <location>
        <begin position="207"/>
        <end position="436"/>
    </location>
</feature>
<dbReference type="InterPro" id="IPR004090">
    <property type="entry name" value="Chemotax_Me-accpt_rcpt"/>
</dbReference>
<dbReference type="SUPFAM" id="SSF58104">
    <property type="entry name" value="Methyl-accepting chemotaxis protein (MCP) signaling domain"/>
    <property type="match status" value="1"/>
</dbReference>
<dbReference type="CDD" id="cd11386">
    <property type="entry name" value="MCP_signal"/>
    <property type="match status" value="1"/>
</dbReference>
<protein>
    <recommendedName>
        <fullName evidence="8">Methyl-accepting transducer domain-containing protein</fullName>
    </recommendedName>
</protein>